<name>A0ACC2BXD9_DIPCM</name>
<evidence type="ECO:0000313" key="1">
    <source>
        <dbReference type="EMBL" id="KAJ7534409.1"/>
    </source>
</evidence>
<keyword evidence="2" id="KW-1185">Reference proteome</keyword>
<dbReference type="Proteomes" id="UP001162992">
    <property type="component" value="Chromosome 13"/>
</dbReference>
<accession>A0ACC2BXD9</accession>
<protein>
    <submittedName>
        <fullName evidence="1">Uncharacterized protein</fullName>
    </submittedName>
</protein>
<evidence type="ECO:0000313" key="2">
    <source>
        <dbReference type="Proteomes" id="UP001162992"/>
    </source>
</evidence>
<dbReference type="EMBL" id="CM055104">
    <property type="protein sequence ID" value="KAJ7534409.1"/>
    <property type="molecule type" value="Genomic_DNA"/>
</dbReference>
<comment type="caution">
    <text evidence="1">The sequence shown here is derived from an EMBL/GenBank/DDBJ whole genome shotgun (WGS) entry which is preliminary data.</text>
</comment>
<sequence>MAVLSTSKKLLLLLTIVLLALASISHGSLPLTEIKVGGEFGWKYGVNYTEWAMNTAPFYVGDSLGFYYKNSSLGNFTIYHNVHLLRDFEHFLNCDFSDSYEVADSSQGEGGFEFILSELRPYFFACDAGEGFHCRNGPMKLLVMPILRSWIPFVPCKPDNSTDLV</sequence>
<reference evidence="2" key="1">
    <citation type="journal article" date="2024" name="Proc. Natl. Acad. Sci. U.S.A.">
        <title>Extraordinary preservation of gene collinearity over three hundred million years revealed in homosporous lycophytes.</title>
        <authorList>
            <person name="Li C."/>
            <person name="Wickell D."/>
            <person name="Kuo L.Y."/>
            <person name="Chen X."/>
            <person name="Nie B."/>
            <person name="Liao X."/>
            <person name="Peng D."/>
            <person name="Ji J."/>
            <person name="Jenkins J."/>
            <person name="Williams M."/>
            <person name="Shu S."/>
            <person name="Plott C."/>
            <person name="Barry K."/>
            <person name="Rajasekar S."/>
            <person name="Grimwood J."/>
            <person name="Han X."/>
            <person name="Sun S."/>
            <person name="Hou Z."/>
            <person name="He W."/>
            <person name="Dai G."/>
            <person name="Sun C."/>
            <person name="Schmutz J."/>
            <person name="Leebens-Mack J.H."/>
            <person name="Li F.W."/>
            <person name="Wang L."/>
        </authorList>
    </citation>
    <scope>NUCLEOTIDE SEQUENCE [LARGE SCALE GENOMIC DNA]</scope>
    <source>
        <strain evidence="2">cv. PW_Plant_1</strain>
    </source>
</reference>
<gene>
    <name evidence="1" type="ORF">O6H91_13G093200</name>
</gene>
<proteinExistence type="predicted"/>
<organism evidence="1 2">
    <name type="scientific">Diphasiastrum complanatum</name>
    <name type="common">Issler's clubmoss</name>
    <name type="synonym">Lycopodium complanatum</name>
    <dbReference type="NCBI Taxonomy" id="34168"/>
    <lineage>
        <taxon>Eukaryota</taxon>
        <taxon>Viridiplantae</taxon>
        <taxon>Streptophyta</taxon>
        <taxon>Embryophyta</taxon>
        <taxon>Tracheophyta</taxon>
        <taxon>Lycopodiopsida</taxon>
        <taxon>Lycopodiales</taxon>
        <taxon>Lycopodiaceae</taxon>
        <taxon>Lycopodioideae</taxon>
        <taxon>Diphasiastrum</taxon>
    </lineage>
</organism>